<dbReference type="EMBL" id="JARJCM010000187">
    <property type="protein sequence ID" value="KAJ7023525.1"/>
    <property type="molecule type" value="Genomic_DNA"/>
</dbReference>
<proteinExistence type="predicted"/>
<evidence type="ECO:0000313" key="1">
    <source>
        <dbReference type="EMBL" id="KAJ7023525.1"/>
    </source>
</evidence>
<sequence>MVAPAQCIFAPAPIRPLRTTYLFTALPSLSHRGDQRRHVSFPRHLAPASMATVLLALFEHLFCADASCALFYRSLCDFDACERDMAILRAHTPFRSAPLPAARADLLQQHDTEHDLPATTRLLDEPRAYDLTTCASRRPRCRTLSTLSTLTKLAPRAPQIQRASGAAVLRRARRLR</sequence>
<comment type="caution">
    <text evidence="1">The sequence shown here is derived from an EMBL/GenBank/DDBJ whole genome shotgun (WGS) entry which is preliminary data.</text>
</comment>
<protein>
    <submittedName>
        <fullName evidence="1">Uncharacterized protein</fullName>
    </submittedName>
</protein>
<name>A0AAD6WSN4_9AGAR</name>
<keyword evidence="2" id="KW-1185">Reference proteome</keyword>
<gene>
    <name evidence="1" type="ORF">C8F04DRAFT_180915</name>
</gene>
<evidence type="ECO:0000313" key="2">
    <source>
        <dbReference type="Proteomes" id="UP001218188"/>
    </source>
</evidence>
<dbReference type="Proteomes" id="UP001218188">
    <property type="component" value="Unassembled WGS sequence"/>
</dbReference>
<reference evidence="1" key="1">
    <citation type="submission" date="2023-03" db="EMBL/GenBank/DDBJ databases">
        <title>Massive genome expansion in bonnet fungi (Mycena s.s.) driven by repeated elements and novel gene families across ecological guilds.</title>
        <authorList>
            <consortium name="Lawrence Berkeley National Laboratory"/>
            <person name="Harder C.B."/>
            <person name="Miyauchi S."/>
            <person name="Viragh M."/>
            <person name="Kuo A."/>
            <person name="Thoen E."/>
            <person name="Andreopoulos B."/>
            <person name="Lu D."/>
            <person name="Skrede I."/>
            <person name="Drula E."/>
            <person name="Henrissat B."/>
            <person name="Morin E."/>
            <person name="Kohler A."/>
            <person name="Barry K."/>
            <person name="LaButti K."/>
            <person name="Morin E."/>
            <person name="Salamov A."/>
            <person name="Lipzen A."/>
            <person name="Mereny Z."/>
            <person name="Hegedus B."/>
            <person name="Baldrian P."/>
            <person name="Stursova M."/>
            <person name="Weitz H."/>
            <person name="Taylor A."/>
            <person name="Grigoriev I.V."/>
            <person name="Nagy L.G."/>
            <person name="Martin F."/>
            <person name="Kauserud H."/>
        </authorList>
    </citation>
    <scope>NUCLEOTIDE SEQUENCE</scope>
    <source>
        <strain evidence="1">CBHHK200</strain>
    </source>
</reference>
<accession>A0AAD6WSN4</accession>
<organism evidence="1 2">
    <name type="scientific">Mycena alexandri</name>
    <dbReference type="NCBI Taxonomy" id="1745969"/>
    <lineage>
        <taxon>Eukaryota</taxon>
        <taxon>Fungi</taxon>
        <taxon>Dikarya</taxon>
        <taxon>Basidiomycota</taxon>
        <taxon>Agaricomycotina</taxon>
        <taxon>Agaricomycetes</taxon>
        <taxon>Agaricomycetidae</taxon>
        <taxon>Agaricales</taxon>
        <taxon>Marasmiineae</taxon>
        <taxon>Mycenaceae</taxon>
        <taxon>Mycena</taxon>
    </lineage>
</organism>
<dbReference type="AlphaFoldDB" id="A0AAD6WSN4"/>